<keyword evidence="3" id="KW-0472">Membrane</keyword>
<feature type="domain" description="Multidrug resistance protein MdtA-like alpha-helical hairpin" evidence="4">
    <location>
        <begin position="157"/>
        <end position="219"/>
    </location>
</feature>
<sequence>MSQSHSPVADAPSVPAADHSAYAGDRTATAAAPAASVTRRQKLFGMLGAVIVLASLAYGGYWYFIGSRYVSTDNAYTAAEIASITPSVSGIVQSVAAVDTQHVRKGDVLVVIDDTDAKLALEQAEAEVGRAERRVRGYLATDAGLAAQVDARAADEARMNAQIASAKADFDRAAIDLKRREALAHSGSVSGEELSNAQTSFASAQAALMAARAAALQAQASRAAAVGSQDANKVLFIDTTVDTNPEVLLARAKRDQARVDLERTVLRAPVDGVVARRQVQVGQRVEPGALLLSVVPVESLHVDANFKEVQLDKVRIGQPVELTSDLYGGKVVYHGKVAGLAGGAGSAFAMIPAQNATGNWIKVVQRLPVRVVIDAADLRAHPLGVGLSMEATVDTRNGGDATPAS</sequence>
<dbReference type="GO" id="GO:0030313">
    <property type="term" value="C:cell envelope"/>
    <property type="evidence" value="ECO:0007669"/>
    <property type="project" value="UniProtKB-SubCell"/>
</dbReference>
<dbReference type="InterPro" id="IPR058624">
    <property type="entry name" value="MdtA-like_HH"/>
</dbReference>
<dbReference type="Pfam" id="PF25876">
    <property type="entry name" value="HH_MFP_RND"/>
    <property type="match status" value="1"/>
</dbReference>
<dbReference type="InterPro" id="IPR050739">
    <property type="entry name" value="MFP"/>
</dbReference>
<evidence type="ECO:0000313" key="7">
    <source>
        <dbReference type="Proteomes" id="UP000254875"/>
    </source>
</evidence>
<feature type="coiled-coil region" evidence="2">
    <location>
        <begin position="114"/>
        <end position="141"/>
    </location>
</feature>
<dbReference type="Gene3D" id="2.40.30.170">
    <property type="match status" value="1"/>
</dbReference>
<keyword evidence="3" id="KW-1133">Transmembrane helix</keyword>
<comment type="subcellular location">
    <subcellularLocation>
        <location evidence="1">Cell envelope</location>
    </subcellularLocation>
</comment>
<keyword evidence="2" id="KW-0175">Coiled coil</keyword>
<proteinExistence type="predicted"/>
<dbReference type="InterPro" id="IPR058625">
    <property type="entry name" value="MdtA-like_BSH"/>
</dbReference>
<evidence type="ECO:0000259" key="5">
    <source>
        <dbReference type="Pfam" id="PF25917"/>
    </source>
</evidence>
<dbReference type="OrthoDB" id="9811754at2"/>
<dbReference type="GO" id="GO:0055085">
    <property type="term" value="P:transmembrane transport"/>
    <property type="evidence" value="ECO:0007669"/>
    <property type="project" value="InterPro"/>
</dbReference>
<dbReference type="Pfam" id="PF25917">
    <property type="entry name" value="BSH_RND"/>
    <property type="match status" value="1"/>
</dbReference>
<keyword evidence="3" id="KW-0812">Transmembrane</keyword>
<dbReference type="Gene3D" id="1.10.287.470">
    <property type="entry name" value="Helix hairpin bin"/>
    <property type="match status" value="2"/>
</dbReference>
<dbReference type="RefSeq" id="WP_115099899.1">
    <property type="nucleotide sequence ID" value="NZ_QHKS01000003.1"/>
</dbReference>
<dbReference type="SUPFAM" id="SSF111369">
    <property type="entry name" value="HlyD-like secretion proteins"/>
    <property type="match status" value="2"/>
</dbReference>
<evidence type="ECO:0000256" key="3">
    <source>
        <dbReference type="SAM" id="Phobius"/>
    </source>
</evidence>
<feature type="transmembrane region" description="Helical" evidence="3">
    <location>
        <begin position="43"/>
        <end position="64"/>
    </location>
</feature>
<gene>
    <name evidence="6" type="ORF">DLM46_06330</name>
</gene>
<comment type="caution">
    <text evidence="6">The sequence shown here is derived from an EMBL/GenBank/DDBJ whole genome shotgun (WGS) entry which is preliminary data.</text>
</comment>
<dbReference type="PANTHER" id="PTHR30386:SF19">
    <property type="entry name" value="MULTIDRUG EXPORT PROTEIN EMRA-RELATED"/>
    <property type="match status" value="1"/>
</dbReference>
<dbReference type="EMBL" id="QHKS01000003">
    <property type="protein sequence ID" value="RDK03823.1"/>
    <property type="molecule type" value="Genomic_DNA"/>
</dbReference>
<evidence type="ECO:0000256" key="1">
    <source>
        <dbReference type="ARBA" id="ARBA00004196"/>
    </source>
</evidence>
<dbReference type="Gene3D" id="2.40.50.100">
    <property type="match status" value="1"/>
</dbReference>
<protein>
    <submittedName>
        <fullName evidence="6">EmrA/EmrK family multidrug efflux transporter periplasmic adaptor subunit</fullName>
    </submittedName>
</protein>
<dbReference type="PANTHER" id="PTHR30386">
    <property type="entry name" value="MEMBRANE FUSION SUBUNIT OF EMRAB-TOLC MULTIDRUG EFFLUX PUMP"/>
    <property type="match status" value="1"/>
</dbReference>
<accession>A0A370NE08</accession>
<evidence type="ECO:0000313" key="6">
    <source>
        <dbReference type="EMBL" id="RDK03823.1"/>
    </source>
</evidence>
<evidence type="ECO:0000256" key="2">
    <source>
        <dbReference type="SAM" id="Coils"/>
    </source>
</evidence>
<organism evidence="6 7">
    <name type="scientific">Paraburkholderia lacunae</name>
    <dbReference type="NCBI Taxonomy" id="2211104"/>
    <lineage>
        <taxon>Bacteria</taxon>
        <taxon>Pseudomonadati</taxon>
        <taxon>Pseudomonadota</taxon>
        <taxon>Betaproteobacteria</taxon>
        <taxon>Burkholderiales</taxon>
        <taxon>Burkholderiaceae</taxon>
        <taxon>Paraburkholderia</taxon>
    </lineage>
</organism>
<dbReference type="AlphaFoldDB" id="A0A370NE08"/>
<feature type="domain" description="Multidrug resistance protein MdtA-like barrel-sandwich hybrid" evidence="5">
    <location>
        <begin position="81"/>
        <end position="289"/>
    </location>
</feature>
<keyword evidence="7" id="KW-1185">Reference proteome</keyword>
<dbReference type="Proteomes" id="UP000254875">
    <property type="component" value="Unassembled WGS sequence"/>
</dbReference>
<name>A0A370NE08_9BURK</name>
<evidence type="ECO:0000259" key="4">
    <source>
        <dbReference type="Pfam" id="PF25876"/>
    </source>
</evidence>
<dbReference type="PRINTS" id="PR01490">
    <property type="entry name" value="RTXTOXIND"/>
</dbReference>
<reference evidence="7" key="1">
    <citation type="submission" date="2018-05" db="EMBL/GenBank/DDBJ databases">
        <authorList>
            <person name="Feng T."/>
        </authorList>
    </citation>
    <scope>NUCLEOTIDE SEQUENCE [LARGE SCALE GENOMIC DNA]</scope>
    <source>
        <strain evidence="7">S27</strain>
    </source>
</reference>